<keyword evidence="3" id="KW-0963">Cytoplasm</keyword>
<dbReference type="PANTHER" id="PTHR18879">
    <property type="entry name" value="CENTROSOMAL PROTEIN OF 290 KDA"/>
    <property type="match status" value="1"/>
</dbReference>
<keyword evidence="5 8" id="KW-0175">Coiled coil</keyword>
<feature type="coiled-coil region" evidence="8">
    <location>
        <begin position="512"/>
        <end position="542"/>
    </location>
</feature>
<sequence>MPPNINWKEIFKVDPDDLPRQEELADNLLISLSKVEASELKNENQENVIHLFRITQSLMKMKAQEVELALEEVEKAGEEQMAQQSAGGRDTRFLRDEIRQLEKQLEQKDRELEDMEKELDKEKKVNEQLALRNEEAENENSKLRRENEQLRQDIIDYQKQIDSQKESLLSRRGEDSDYRSQLSKKNYELVQYLDEIQTLTEANEKIEVQNQEMRKNLEESVQEMEKMTDEYNRMKAVVHQTDNILDQLKKENDHYRLQVQELTDLLKSKNEEDDPVMVAVNAKVEEWKLILSSKDDEIIEYQQMVHNLREKLKNAQLDADKSNIMALKQGIQERDGQIKVLTEQVEQYTKEMEKNTFIIEDLKNELQRNKGASALCQQTHYMKIQSKVQVLEEKTKEAERTAELAEADAREKDKDLVEALKRLKDYESGIYGLEDAVVEIKNCKNQIKIRDREIEVLTKEINKLELKISDFLDENEALRERAGLELKTMIDLTEFRNSKRLKQQQYRAENQILLKEASIETLEEERLDLKRKIRQMAQERGKRNATLGLPIEDLNLTENFSQGDRGRELNFMSFKSMSEAQSKNEFLSRELIEKERDLERSKTVISKFQNKCKGSEENKQLEEGMKEILQAIKEMQKDPDDIKGGETSLIIPSLERLVNAIESKNAEGIFDASLHLKAQVDQLTGRNEELRHELRESRKEAINCSQQLAKANLKVRIFFQIKENAKLGLAE</sequence>
<dbReference type="GO" id="GO:0001822">
    <property type="term" value="P:kidney development"/>
    <property type="evidence" value="ECO:0007669"/>
    <property type="project" value="TreeGrafter"/>
</dbReference>
<organism evidence="10">
    <name type="scientific">Castor canadensis</name>
    <name type="common">American beaver</name>
    <dbReference type="NCBI Taxonomy" id="51338"/>
    <lineage>
        <taxon>Eukaryota</taxon>
        <taxon>Metazoa</taxon>
        <taxon>Chordata</taxon>
        <taxon>Craniata</taxon>
        <taxon>Vertebrata</taxon>
        <taxon>Euteleostomi</taxon>
        <taxon>Mammalia</taxon>
        <taxon>Eutheria</taxon>
        <taxon>Euarchontoglires</taxon>
        <taxon>Glires</taxon>
        <taxon>Rodentia</taxon>
        <taxon>Castorimorpha</taxon>
        <taxon>Castoridae</taxon>
        <taxon>Castor</taxon>
    </lineage>
</organism>
<dbReference type="GO" id="GO:0097711">
    <property type="term" value="P:ciliary basal body-plasma membrane docking"/>
    <property type="evidence" value="ECO:0007669"/>
    <property type="project" value="TreeGrafter"/>
</dbReference>
<dbReference type="AlphaFoldDB" id="A0A8C0WNU0"/>
<feature type="compositionally biased region" description="Basic and acidic residues" evidence="9">
    <location>
        <begin position="118"/>
        <end position="145"/>
    </location>
</feature>
<keyword evidence="6" id="KW-0206">Cytoskeleton</keyword>
<gene>
    <name evidence="10" type="primary">LOC109685487</name>
</gene>
<name>A0A8C0WNU0_CASCN</name>
<dbReference type="GO" id="GO:1905515">
    <property type="term" value="P:non-motile cilium assembly"/>
    <property type="evidence" value="ECO:0007669"/>
    <property type="project" value="TreeGrafter"/>
</dbReference>
<comment type="subcellular location">
    <subcellularLocation>
        <location evidence="1">Cytoplasm</location>
        <location evidence="1">Cytoskeleton</location>
        <location evidence="1">Cilium basal body</location>
    </subcellularLocation>
    <subcellularLocation>
        <location evidence="2">Cytoplasm</location>
        <location evidence="2">Cytoskeleton</location>
        <location evidence="2">Microtubule organizing center</location>
        <location evidence="2">Centrosome</location>
    </subcellularLocation>
</comment>
<evidence type="ECO:0000256" key="8">
    <source>
        <dbReference type="SAM" id="Coils"/>
    </source>
</evidence>
<reference evidence="10" key="1">
    <citation type="submission" date="2023-09" db="UniProtKB">
        <authorList>
            <consortium name="Ensembl"/>
        </authorList>
    </citation>
    <scope>IDENTIFICATION</scope>
</reference>
<dbReference type="GO" id="GO:0043010">
    <property type="term" value="P:camera-type eye development"/>
    <property type="evidence" value="ECO:0007669"/>
    <property type="project" value="TreeGrafter"/>
</dbReference>
<evidence type="ECO:0000256" key="5">
    <source>
        <dbReference type="ARBA" id="ARBA00023054"/>
    </source>
</evidence>
<feature type="coiled-coil region" evidence="8">
    <location>
        <begin position="440"/>
        <end position="481"/>
    </location>
</feature>
<feature type="coiled-coil region" evidence="8">
    <location>
        <begin position="673"/>
        <end position="707"/>
    </location>
</feature>
<keyword evidence="7" id="KW-0966">Cell projection</keyword>
<dbReference type="Ensembl" id="ENSCCNT00000018539.1">
    <property type="protein sequence ID" value="ENSCCNP00000014130.1"/>
    <property type="gene ID" value="ENSCCNG00000014615.1"/>
</dbReference>
<evidence type="ECO:0000256" key="3">
    <source>
        <dbReference type="ARBA" id="ARBA00022490"/>
    </source>
</evidence>
<evidence type="ECO:0000256" key="1">
    <source>
        <dbReference type="ARBA" id="ARBA00004120"/>
    </source>
</evidence>
<proteinExistence type="predicted"/>
<evidence type="ECO:0000256" key="2">
    <source>
        <dbReference type="ARBA" id="ARBA00004300"/>
    </source>
</evidence>
<evidence type="ECO:0000256" key="9">
    <source>
        <dbReference type="SAM" id="MobiDB-lite"/>
    </source>
</evidence>
<feature type="coiled-coil region" evidence="8">
    <location>
        <begin position="577"/>
        <end position="638"/>
    </location>
</feature>
<dbReference type="GO" id="GO:0035869">
    <property type="term" value="C:ciliary transition zone"/>
    <property type="evidence" value="ECO:0007669"/>
    <property type="project" value="TreeGrafter"/>
</dbReference>
<evidence type="ECO:0008006" key="11">
    <source>
        <dbReference type="Google" id="ProtNLM"/>
    </source>
</evidence>
<dbReference type="InterPro" id="IPR026201">
    <property type="entry name" value="Cep290"/>
</dbReference>
<feature type="region of interest" description="Disordered" evidence="9">
    <location>
        <begin position="109"/>
        <end position="145"/>
    </location>
</feature>
<keyword evidence="4" id="KW-0970">Cilium biogenesis/degradation</keyword>
<evidence type="ECO:0000256" key="6">
    <source>
        <dbReference type="ARBA" id="ARBA00023212"/>
    </source>
</evidence>
<dbReference type="PANTHER" id="PTHR18879:SF20">
    <property type="entry name" value="CENTROSOMAL PROTEIN OF 290 KDA"/>
    <property type="match status" value="1"/>
</dbReference>
<evidence type="ECO:0000256" key="4">
    <source>
        <dbReference type="ARBA" id="ARBA00022794"/>
    </source>
</evidence>
<accession>A0A8C0WNU0</accession>
<dbReference type="GO" id="GO:0034451">
    <property type="term" value="C:centriolar satellite"/>
    <property type="evidence" value="ECO:0007669"/>
    <property type="project" value="TreeGrafter"/>
</dbReference>
<protein>
    <recommendedName>
        <fullName evidence="11">Centrosomal protein of 290 kDa</fullName>
    </recommendedName>
</protein>
<evidence type="ECO:0000256" key="7">
    <source>
        <dbReference type="ARBA" id="ARBA00023273"/>
    </source>
</evidence>
<evidence type="ECO:0000313" key="10">
    <source>
        <dbReference type="Ensembl" id="ENSCCNP00000014130.1"/>
    </source>
</evidence>
<dbReference type="GO" id="GO:1905349">
    <property type="term" value="P:ciliary transition zone assembly"/>
    <property type="evidence" value="ECO:0007669"/>
    <property type="project" value="TreeGrafter"/>
</dbReference>